<dbReference type="Proteomes" id="UP001530293">
    <property type="component" value="Unassembled WGS sequence"/>
</dbReference>
<protein>
    <recommendedName>
        <fullName evidence="2">Endonuclease/exonuclease/phosphatase domain-containing protein</fullName>
    </recommendedName>
</protein>
<dbReference type="SUPFAM" id="SSF56219">
    <property type="entry name" value="DNase I-like"/>
    <property type="match status" value="1"/>
</dbReference>
<dbReference type="PANTHER" id="PTHR12121">
    <property type="entry name" value="CARBON CATABOLITE REPRESSOR PROTEIN 4"/>
    <property type="match status" value="1"/>
</dbReference>
<feature type="compositionally biased region" description="Low complexity" evidence="1">
    <location>
        <begin position="226"/>
        <end position="235"/>
    </location>
</feature>
<evidence type="ECO:0000313" key="4">
    <source>
        <dbReference type="Proteomes" id="UP001530293"/>
    </source>
</evidence>
<sequence length="1093" mass="122883">MVASTTSTMTTENNYYLDMLNYYYPVMPIVTTSSNSIDDEDSDSDGCSIKTDNCSLKTDGCSVKTNHSDTLCNVNNTRWHVSMSHVVEGLELELDDDEVRQDHEEDTRVVQGDNEEKEEDAHRQSPTTTTAQVCERDIEENREENDLCGSGTAAAGSVRSSSSSAAAAPALEPIIEGKTVKNGIENCYSSDVKHRISMESDGSRLQQRKERRVGSIIKKNRKEKVTSTTPKSTTLKTRKQKMPKEVETTPIVVKKDRITKEARDSKQKEVASLSANDILSTRHQGSCAGIGRIVGLRLPSDVPPDFDEKKKPSYQRRVNPTDYLTLMEEDMTTTTGVTTATSNIAMNAGQHGLDDWKWTTGNNDATESTSHTARATTTALLDIYLPINYASRSSSPGTKKPKKKIIRMIRNPNESVSATMRRLNMSVQKKLGGSSSTTENRGGSKAKSKASKHTKCRTQPVLLKKRDMRERSCSSVDRTSETSTVQSTTTSYEENEAVACTTLWDRFYDGLFPTTTNASNQWNDGEDDSLYDSLSGGSRSRSDVADGTDIIEGYDRAEYDHSLTINEVLRRAAAIKTDLDGYVLSLPLDSSSGKNNRHRNKQEWIHFILDSCPPTITSVATFGNFEESHLFERTPIVVEVQALFATQVQIAWFINDVLVCANSSCYVPTASDVGKLVTVVLVPKRHDHSGKGREEAYQFVRCVEALPSLPIISPLREKFAPRRQDEKDGPSLRIVTYNILADQNASRDVDKDDAADRSYSHCKNEHIVKWRRFPLIVHELLEYEADIIALQEVDTDVYAKLLRPVLSTQGFEGYFSQKGVDENSGVREGCAIFWSLDVFESVRPVDMQTHTFRELIRQFIDEDRVHKSQWKSLSDVSDLLGKHDNLRHVLFDKLGHVLQTVVLTRRMNREKVVVGNTHLFYHPMASHIRCLKMLMACRQLEIEHRENQQCPIILCGDLNSHPKSGLMKLLLNRYLDARNGMTWKHLCTYEWEEGSTSGASDGPAHRHHDVKAIDLEFPPSFPRLMSAYPTPPDFTHFVETFAGTLDYILMTENFEVVKSGPTPTREDMQKFVAMPNECMPSDHVSLVCDVKWR</sequence>
<dbReference type="InterPro" id="IPR050410">
    <property type="entry name" value="CCR4/nocturin_mRNA_transcr"/>
</dbReference>
<feature type="domain" description="Endonuclease/exonuclease/phosphatase" evidence="2">
    <location>
        <begin position="736"/>
        <end position="1083"/>
    </location>
</feature>
<dbReference type="AlphaFoldDB" id="A0ABD3MLD7"/>
<feature type="region of interest" description="Disordered" evidence="1">
    <location>
        <begin position="95"/>
        <end position="167"/>
    </location>
</feature>
<feature type="region of interest" description="Disordered" evidence="1">
    <location>
        <begin position="221"/>
        <end position="246"/>
    </location>
</feature>
<dbReference type="PANTHER" id="PTHR12121:SF37">
    <property type="entry name" value="2',5'-PHOSPHODIESTERASE 12"/>
    <property type="match status" value="1"/>
</dbReference>
<gene>
    <name evidence="3" type="ORF">ACHAWU_009097</name>
</gene>
<keyword evidence="4" id="KW-1185">Reference proteome</keyword>
<evidence type="ECO:0000313" key="3">
    <source>
        <dbReference type="EMBL" id="KAL3763673.1"/>
    </source>
</evidence>
<name>A0ABD3MLD7_9STRA</name>
<comment type="caution">
    <text evidence="3">The sequence shown here is derived from an EMBL/GenBank/DDBJ whole genome shotgun (WGS) entry which is preliminary data.</text>
</comment>
<accession>A0ABD3MLD7</accession>
<feature type="compositionally biased region" description="Basic residues" evidence="1">
    <location>
        <begin position="444"/>
        <end position="456"/>
    </location>
</feature>
<reference evidence="3 4" key="1">
    <citation type="submission" date="2024-10" db="EMBL/GenBank/DDBJ databases">
        <title>Updated reference genomes for cyclostephanoid diatoms.</title>
        <authorList>
            <person name="Roberts W.R."/>
            <person name="Alverson A.J."/>
        </authorList>
    </citation>
    <scope>NUCLEOTIDE SEQUENCE [LARGE SCALE GENOMIC DNA]</scope>
    <source>
        <strain evidence="3 4">AJA232-27</strain>
    </source>
</reference>
<evidence type="ECO:0000259" key="2">
    <source>
        <dbReference type="Pfam" id="PF03372"/>
    </source>
</evidence>
<feature type="region of interest" description="Disordered" evidence="1">
    <location>
        <begin position="518"/>
        <end position="542"/>
    </location>
</feature>
<dbReference type="InterPro" id="IPR005135">
    <property type="entry name" value="Endo/exonuclease/phosphatase"/>
</dbReference>
<feature type="compositionally biased region" description="Low complexity" evidence="1">
    <location>
        <begin position="481"/>
        <end position="491"/>
    </location>
</feature>
<dbReference type="InterPro" id="IPR036691">
    <property type="entry name" value="Endo/exonu/phosph_ase_sf"/>
</dbReference>
<feature type="region of interest" description="Disordered" evidence="1">
    <location>
        <begin position="427"/>
        <end position="491"/>
    </location>
</feature>
<organism evidence="3 4">
    <name type="scientific">Discostella pseudostelligera</name>
    <dbReference type="NCBI Taxonomy" id="259834"/>
    <lineage>
        <taxon>Eukaryota</taxon>
        <taxon>Sar</taxon>
        <taxon>Stramenopiles</taxon>
        <taxon>Ochrophyta</taxon>
        <taxon>Bacillariophyta</taxon>
        <taxon>Coscinodiscophyceae</taxon>
        <taxon>Thalassiosirophycidae</taxon>
        <taxon>Stephanodiscales</taxon>
        <taxon>Stephanodiscaceae</taxon>
        <taxon>Discostella</taxon>
    </lineage>
</organism>
<feature type="compositionally biased region" description="Low complexity" evidence="1">
    <location>
        <begin position="149"/>
        <end position="167"/>
    </location>
</feature>
<dbReference type="Pfam" id="PF03372">
    <property type="entry name" value="Exo_endo_phos"/>
    <property type="match status" value="1"/>
</dbReference>
<dbReference type="EMBL" id="JALLBG020000118">
    <property type="protein sequence ID" value="KAL3763673.1"/>
    <property type="molecule type" value="Genomic_DNA"/>
</dbReference>
<dbReference type="Gene3D" id="3.60.10.10">
    <property type="entry name" value="Endonuclease/exonuclease/phosphatase"/>
    <property type="match status" value="1"/>
</dbReference>
<evidence type="ECO:0000256" key="1">
    <source>
        <dbReference type="SAM" id="MobiDB-lite"/>
    </source>
</evidence>
<proteinExistence type="predicted"/>